<keyword evidence="6" id="KW-0732">Signal</keyword>
<dbReference type="GO" id="GO:0006508">
    <property type="term" value="P:proteolysis"/>
    <property type="evidence" value="ECO:0007669"/>
    <property type="project" value="UniProtKB-KW"/>
</dbReference>
<keyword evidence="9" id="KW-1185">Reference proteome</keyword>
<keyword evidence="4 6" id="KW-0378">Hydrolase</keyword>
<keyword evidence="5" id="KW-0325">Glycoprotein</keyword>
<evidence type="ECO:0000256" key="3">
    <source>
        <dbReference type="ARBA" id="ARBA00022670"/>
    </source>
</evidence>
<dbReference type="InterPro" id="IPR033124">
    <property type="entry name" value="Ser_caboxypep_his_AS"/>
</dbReference>
<dbReference type="GO" id="GO:0000324">
    <property type="term" value="C:fungal-type vacuole"/>
    <property type="evidence" value="ECO:0007669"/>
    <property type="project" value="TreeGrafter"/>
</dbReference>
<dbReference type="EMBL" id="JACCJC010000012">
    <property type="protein sequence ID" value="KAF6237849.1"/>
    <property type="molecule type" value="Genomic_DNA"/>
</dbReference>
<feature type="compositionally biased region" description="Low complexity" evidence="7">
    <location>
        <begin position="652"/>
        <end position="663"/>
    </location>
</feature>
<gene>
    <name evidence="8" type="ORF">HO173_004050</name>
</gene>
<dbReference type="Proteomes" id="UP000578531">
    <property type="component" value="Unassembled WGS sequence"/>
</dbReference>
<evidence type="ECO:0000256" key="2">
    <source>
        <dbReference type="ARBA" id="ARBA00022645"/>
    </source>
</evidence>
<keyword evidence="3 6" id="KW-0645">Protease</keyword>
<dbReference type="AlphaFoldDB" id="A0A8H6L717"/>
<evidence type="ECO:0000256" key="6">
    <source>
        <dbReference type="RuleBase" id="RU361156"/>
    </source>
</evidence>
<dbReference type="GO" id="GO:0004185">
    <property type="term" value="F:serine-type carboxypeptidase activity"/>
    <property type="evidence" value="ECO:0007669"/>
    <property type="project" value="UniProtKB-UniRule"/>
</dbReference>
<dbReference type="InterPro" id="IPR029058">
    <property type="entry name" value="AB_hydrolase_fold"/>
</dbReference>
<comment type="caution">
    <text evidence="8">The sequence shown here is derived from an EMBL/GenBank/DDBJ whole genome shotgun (WGS) entry which is preliminary data.</text>
</comment>
<dbReference type="PANTHER" id="PTHR11802">
    <property type="entry name" value="SERINE PROTEASE FAMILY S10 SERINE CARBOXYPEPTIDASE"/>
    <property type="match status" value="1"/>
</dbReference>
<keyword evidence="2 6" id="KW-0121">Carboxypeptidase</keyword>
<dbReference type="PROSITE" id="PS00560">
    <property type="entry name" value="CARBOXYPEPT_SER_HIS"/>
    <property type="match status" value="1"/>
</dbReference>
<accession>A0A8H6L717</accession>
<dbReference type="GeneID" id="59285715"/>
<protein>
    <recommendedName>
        <fullName evidence="6">Carboxypeptidase</fullName>
        <ecNumber evidence="6">3.4.16.-</ecNumber>
    </recommendedName>
</protein>
<organism evidence="8 9">
    <name type="scientific">Letharia columbiana</name>
    <dbReference type="NCBI Taxonomy" id="112416"/>
    <lineage>
        <taxon>Eukaryota</taxon>
        <taxon>Fungi</taxon>
        <taxon>Dikarya</taxon>
        <taxon>Ascomycota</taxon>
        <taxon>Pezizomycotina</taxon>
        <taxon>Lecanoromycetes</taxon>
        <taxon>OSLEUM clade</taxon>
        <taxon>Lecanoromycetidae</taxon>
        <taxon>Lecanorales</taxon>
        <taxon>Lecanorineae</taxon>
        <taxon>Parmeliaceae</taxon>
        <taxon>Letharia</taxon>
    </lineage>
</organism>
<dbReference type="PRINTS" id="PR00724">
    <property type="entry name" value="CRBOXYPTASEC"/>
</dbReference>
<dbReference type="PANTHER" id="PTHR11802:SF404">
    <property type="entry name" value="CARBOXYPEPTIDASE"/>
    <property type="match status" value="1"/>
</dbReference>
<reference evidence="8 9" key="1">
    <citation type="journal article" date="2020" name="Genomics">
        <title>Complete, high-quality genomes from long-read metagenomic sequencing of two wolf lichen thalli reveals enigmatic genome architecture.</title>
        <authorList>
            <person name="McKenzie S.K."/>
            <person name="Walston R.F."/>
            <person name="Allen J.L."/>
        </authorList>
    </citation>
    <scope>NUCLEOTIDE SEQUENCE [LARGE SCALE GENOMIC DNA]</scope>
    <source>
        <strain evidence="8">WasteWater2</strain>
    </source>
</reference>
<evidence type="ECO:0000256" key="7">
    <source>
        <dbReference type="SAM" id="MobiDB-lite"/>
    </source>
</evidence>
<dbReference type="Gene3D" id="3.40.50.1820">
    <property type="entry name" value="alpha/beta hydrolase"/>
    <property type="match status" value="1"/>
</dbReference>
<dbReference type="InterPro" id="IPR018202">
    <property type="entry name" value="Ser_caboxypep_ser_AS"/>
</dbReference>
<evidence type="ECO:0000256" key="4">
    <source>
        <dbReference type="ARBA" id="ARBA00022801"/>
    </source>
</evidence>
<dbReference type="RefSeq" id="XP_037167167.1">
    <property type="nucleotide sequence ID" value="XM_037305974.1"/>
</dbReference>
<evidence type="ECO:0000313" key="9">
    <source>
        <dbReference type="Proteomes" id="UP000578531"/>
    </source>
</evidence>
<dbReference type="SUPFAM" id="SSF53474">
    <property type="entry name" value="alpha/beta-Hydrolases"/>
    <property type="match status" value="1"/>
</dbReference>
<dbReference type="Pfam" id="PF00450">
    <property type="entry name" value="Peptidase_S10"/>
    <property type="match status" value="1"/>
</dbReference>
<dbReference type="PROSITE" id="PS00131">
    <property type="entry name" value="CARBOXYPEPT_SER_SER"/>
    <property type="match status" value="1"/>
</dbReference>
<evidence type="ECO:0000256" key="5">
    <source>
        <dbReference type="ARBA" id="ARBA00023180"/>
    </source>
</evidence>
<dbReference type="InterPro" id="IPR001563">
    <property type="entry name" value="Peptidase_S10"/>
</dbReference>
<evidence type="ECO:0000313" key="8">
    <source>
        <dbReference type="EMBL" id="KAF6237849.1"/>
    </source>
</evidence>
<evidence type="ECO:0000256" key="1">
    <source>
        <dbReference type="ARBA" id="ARBA00009431"/>
    </source>
</evidence>
<sequence>MAYPMNQKFTAFSSIFALVLIFLFQVPHSSGQFSSSIIPDSNFTTLHSPVNGNITIRFKSPPAGTCTTAFQTQKQYTGYVSLPPFTLAPIQQNYSINTFFWFIEARTESSTAPLTIYINGGPGSSSMVGLFQENGPCQVVEIAQDKLGTKPNDWGWDRSTNILYVDQPNQVGFSYDTPTNGSMNLFTSITTEPPSDVPSGQPDYTYLNGTFSSNSGNSTANTTEIAAHAVWHMLQGFLGAFPQYNPGRYSNSSKPGAVGVNLFAESYGGKYGPAFATLWEQQNLLRKNGSIPSNKTLEIRLSSLGIMQGCVDDLVQGRFYPIFANNNTYGIQALSLTDQQAVASSFLSANGCQQLIESCRNAVTAQDPQNEGDVASVNQICANAQNTCNNEVFGPYYSSGRDVYDITQNMPDPFPPSTYLEYLNNADVQAAIGVAVNYTQTNAAVANAFLQTGDYERGDYIGEMAHLLSLGVRIALVYGDRDYICNWFGGEAVSFSIAAQAAGYSPFYTAGYADIVVNTTYIGGAVRQYGNLSFSRIYDAGHLIPAYQPETAFTVFTRIIMGNDISLGEAADLSTYTSNGTANATETRKAPEQLDPTCWVRNIENTCTNDQKVMLQQGQGVIVNGELYDEASDWKPPPSSVSVMAGYPGTYPTSTTTTGPAPTEKGSSPSTTSAVLTGVFTATSTPSPTPSKGAASSDKAVNAGWALLGCMLAMGGACVT</sequence>
<feature type="signal peptide" evidence="6">
    <location>
        <begin position="1"/>
        <end position="31"/>
    </location>
</feature>
<feature type="chain" id="PRO_5034955558" description="Carboxypeptidase" evidence="6">
    <location>
        <begin position="32"/>
        <end position="720"/>
    </location>
</feature>
<comment type="similarity">
    <text evidence="1 6">Belongs to the peptidase S10 family.</text>
</comment>
<dbReference type="OrthoDB" id="443318at2759"/>
<name>A0A8H6L717_9LECA</name>
<dbReference type="EC" id="3.4.16.-" evidence="6"/>
<feature type="region of interest" description="Disordered" evidence="7">
    <location>
        <begin position="652"/>
        <end position="672"/>
    </location>
</feature>
<proteinExistence type="inferred from homology"/>